<evidence type="ECO:0000313" key="2">
    <source>
        <dbReference type="Proteomes" id="UP000481861"/>
    </source>
</evidence>
<name>A0A7C8IDZ0_9PLEO</name>
<reference evidence="1 2" key="1">
    <citation type="submission" date="2020-01" db="EMBL/GenBank/DDBJ databases">
        <authorList>
            <consortium name="DOE Joint Genome Institute"/>
            <person name="Haridas S."/>
            <person name="Albert R."/>
            <person name="Binder M."/>
            <person name="Bloem J."/>
            <person name="Labutti K."/>
            <person name="Salamov A."/>
            <person name="Andreopoulos B."/>
            <person name="Baker S.E."/>
            <person name="Barry K."/>
            <person name="Bills G."/>
            <person name="Bluhm B.H."/>
            <person name="Cannon C."/>
            <person name="Castanera R."/>
            <person name="Culley D.E."/>
            <person name="Daum C."/>
            <person name="Ezra D."/>
            <person name="Gonzalez J.B."/>
            <person name="Henrissat B."/>
            <person name="Kuo A."/>
            <person name="Liang C."/>
            <person name="Lipzen A."/>
            <person name="Lutzoni F."/>
            <person name="Magnuson J."/>
            <person name="Mondo S."/>
            <person name="Nolan M."/>
            <person name="Ohm R."/>
            <person name="Pangilinan J."/>
            <person name="Park H.-J.H."/>
            <person name="Ramirez L."/>
            <person name="Alfaro M."/>
            <person name="Sun H."/>
            <person name="Tritt A."/>
            <person name="Yoshinaga Y."/>
            <person name="Zwiers L.-H.L."/>
            <person name="Turgeon B.G."/>
            <person name="Goodwin S.B."/>
            <person name="Spatafora J.W."/>
            <person name="Crous P.W."/>
            <person name="Grigoriev I.V."/>
        </authorList>
    </citation>
    <scope>NUCLEOTIDE SEQUENCE [LARGE SCALE GENOMIC DNA]</scope>
    <source>
        <strain evidence="1 2">CBS 611.86</strain>
    </source>
</reference>
<proteinExistence type="predicted"/>
<organism evidence="1 2">
    <name type="scientific">Massariosphaeria phaeospora</name>
    <dbReference type="NCBI Taxonomy" id="100035"/>
    <lineage>
        <taxon>Eukaryota</taxon>
        <taxon>Fungi</taxon>
        <taxon>Dikarya</taxon>
        <taxon>Ascomycota</taxon>
        <taxon>Pezizomycotina</taxon>
        <taxon>Dothideomycetes</taxon>
        <taxon>Pleosporomycetidae</taxon>
        <taxon>Pleosporales</taxon>
        <taxon>Pleosporales incertae sedis</taxon>
        <taxon>Massariosphaeria</taxon>
    </lineage>
</organism>
<accession>A0A7C8IDZ0</accession>
<keyword evidence="2" id="KW-1185">Reference proteome</keyword>
<dbReference type="InterPro" id="IPR036928">
    <property type="entry name" value="AS_sf"/>
</dbReference>
<protein>
    <recommendedName>
        <fullName evidence="3">Amidase signature domain-containing protein</fullName>
    </recommendedName>
</protein>
<evidence type="ECO:0000313" key="1">
    <source>
        <dbReference type="EMBL" id="KAF2870747.1"/>
    </source>
</evidence>
<dbReference type="SUPFAM" id="SSF75304">
    <property type="entry name" value="Amidase signature (AS) enzymes"/>
    <property type="match status" value="1"/>
</dbReference>
<evidence type="ECO:0008006" key="3">
    <source>
        <dbReference type="Google" id="ProtNLM"/>
    </source>
</evidence>
<dbReference type="Gene3D" id="3.90.1300.10">
    <property type="entry name" value="Amidase signature (AS) domain"/>
    <property type="match status" value="1"/>
</dbReference>
<dbReference type="AlphaFoldDB" id="A0A7C8IDZ0"/>
<dbReference type="Proteomes" id="UP000481861">
    <property type="component" value="Unassembled WGS sequence"/>
</dbReference>
<dbReference type="EMBL" id="JAADJZ010000013">
    <property type="protein sequence ID" value="KAF2870747.1"/>
    <property type="molecule type" value="Genomic_DNA"/>
</dbReference>
<sequence>MRETLFFASTTYKQTAYANRRRVHEYANNINSYLSGLELSAVRNIKELIDWNTAHADIEMPYEHSNQERLVKSYEDVPDVLYGAVRKTYEAAIAHLRKVAVKDSFDFLFSGDKALDIVAIPMDSKIPSMATASGYPIATMPLGVFDYLGRPFGLAIIAKAGWEDLIFRSMSAFEATFPKRAI</sequence>
<dbReference type="PANTHER" id="PTHR42678">
    <property type="entry name" value="AMIDASE"/>
    <property type="match status" value="1"/>
</dbReference>
<gene>
    <name evidence="1" type="ORF">BDV95DRAFT_574534</name>
</gene>
<dbReference type="OrthoDB" id="566138at2759"/>
<comment type="caution">
    <text evidence="1">The sequence shown here is derived from an EMBL/GenBank/DDBJ whole genome shotgun (WGS) entry which is preliminary data.</text>
</comment>
<dbReference type="PANTHER" id="PTHR42678:SF34">
    <property type="entry name" value="OS04G0183300 PROTEIN"/>
    <property type="match status" value="1"/>
</dbReference>